<organism evidence="2 3">
    <name type="scientific">Mycolicibacterium mageritense</name>
    <name type="common">Mycobacterium mageritense</name>
    <dbReference type="NCBI Taxonomy" id="53462"/>
    <lineage>
        <taxon>Bacteria</taxon>
        <taxon>Bacillati</taxon>
        <taxon>Actinomycetota</taxon>
        <taxon>Actinomycetes</taxon>
        <taxon>Mycobacteriales</taxon>
        <taxon>Mycobacteriaceae</taxon>
        <taxon>Mycolicibacterium</taxon>
    </lineage>
</organism>
<evidence type="ECO:0000313" key="3">
    <source>
        <dbReference type="Proteomes" id="UP001241092"/>
    </source>
</evidence>
<evidence type="ECO:0000313" key="2">
    <source>
        <dbReference type="EMBL" id="BDY29971.1"/>
    </source>
</evidence>
<dbReference type="Pfam" id="PF17645">
    <property type="entry name" value="Amdase"/>
    <property type="match status" value="1"/>
</dbReference>
<evidence type="ECO:0000256" key="1">
    <source>
        <dbReference type="SAM" id="MobiDB-lite"/>
    </source>
</evidence>
<dbReference type="EC" id="5.2.1.1" evidence="2"/>
<dbReference type="InterPro" id="IPR026286">
    <property type="entry name" value="MaiA/AMDase"/>
</dbReference>
<dbReference type="GO" id="GO:0050076">
    <property type="term" value="F:maleate isomerase activity"/>
    <property type="evidence" value="ECO:0007669"/>
    <property type="project" value="UniProtKB-EC"/>
</dbReference>
<dbReference type="InterPro" id="IPR053714">
    <property type="entry name" value="Iso_Racemase_Enz_sf"/>
</dbReference>
<dbReference type="EMBL" id="AP027452">
    <property type="protein sequence ID" value="BDY29971.1"/>
    <property type="molecule type" value="Genomic_DNA"/>
</dbReference>
<reference evidence="2" key="1">
    <citation type="submission" date="2023-03" db="EMBL/GenBank/DDBJ databases">
        <title>Draft genome sequence of a Mycolicibacterium mageritense strain H4_3_1 isolated from a hybrid biological-inorganic system reactor.</title>
        <authorList>
            <person name="Feng X."/>
            <person name="Kazama D."/>
            <person name="Sato K."/>
            <person name="Kobayashi H."/>
        </authorList>
    </citation>
    <scope>NUCLEOTIDE SEQUENCE</scope>
    <source>
        <strain evidence="2">H4_3_1</strain>
    </source>
</reference>
<dbReference type="PANTHER" id="PTHR40267:SF1">
    <property type="entry name" value="BLR3294 PROTEIN"/>
    <property type="match status" value="1"/>
</dbReference>
<gene>
    <name evidence="2" type="primary">maiA_2</name>
    <name evidence="2" type="ORF">hbim_03914</name>
</gene>
<dbReference type="Proteomes" id="UP001241092">
    <property type="component" value="Chromosome"/>
</dbReference>
<keyword evidence="2" id="KW-0413">Isomerase</keyword>
<accession>A0AAI8TW70</accession>
<protein>
    <submittedName>
        <fullName evidence="2">Maleate isomerase</fullName>
        <ecNumber evidence="2">5.2.1.1</ecNumber>
    </submittedName>
</protein>
<sequence>MDMTLEELAPPPPLQQVGIGVVAPYDFALDRELWRWVPNDVSLYVTRLRYAPLPVTVDMAVHVSEPEQVEAGAANVLAVAPLVTAYACTAGSFVKGMAGEAALVAAMRAAGAPAAVTTSGSMLSALRHLGLTRVATVTPYTTDLTVGLTSYLMEAGIEVVATAGLGMTSRIWAVPYETTAELVHATDVPDAQAIVISCTNLPTYDLIARLERDLGKPVITANQVTMWAALAVAGREAVGAGQWLLEGRGRSDERRLHGDGGDPVSRPQRRGRLWRARGARVRDGQAAGRDHVGR</sequence>
<name>A0AAI8TW70_MYCME</name>
<feature type="compositionally biased region" description="Basic residues" evidence="1">
    <location>
        <begin position="267"/>
        <end position="279"/>
    </location>
</feature>
<dbReference type="PANTHER" id="PTHR40267">
    <property type="entry name" value="BLR3294 PROTEIN"/>
    <property type="match status" value="1"/>
</dbReference>
<proteinExistence type="predicted"/>
<feature type="region of interest" description="Disordered" evidence="1">
    <location>
        <begin position="252"/>
        <end position="294"/>
    </location>
</feature>
<feature type="compositionally biased region" description="Basic and acidic residues" evidence="1">
    <location>
        <begin position="280"/>
        <end position="294"/>
    </location>
</feature>
<dbReference type="AlphaFoldDB" id="A0AAI8TW70"/>
<dbReference type="Gene3D" id="3.40.50.12500">
    <property type="match status" value="1"/>
</dbReference>